<dbReference type="GeneID" id="17259458"/>
<dbReference type="EnsemblProtists" id="EOD13307">
    <property type="protein sequence ID" value="EOD13307"/>
    <property type="gene ID" value="EMIHUDRAFT_256887"/>
</dbReference>
<feature type="signal peptide" evidence="1">
    <location>
        <begin position="1"/>
        <end position="17"/>
    </location>
</feature>
<evidence type="ECO:0008006" key="4">
    <source>
        <dbReference type="Google" id="ProtNLM"/>
    </source>
</evidence>
<reference evidence="3" key="1">
    <citation type="journal article" date="2013" name="Nature">
        <title>Pan genome of the phytoplankton Emiliania underpins its global distribution.</title>
        <authorList>
            <person name="Read B.A."/>
            <person name="Kegel J."/>
            <person name="Klute M.J."/>
            <person name="Kuo A."/>
            <person name="Lefebvre S.C."/>
            <person name="Maumus F."/>
            <person name="Mayer C."/>
            <person name="Miller J."/>
            <person name="Monier A."/>
            <person name="Salamov A."/>
            <person name="Young J."/>
            <person name="Aguilar M."/>
            <person name="Claverie J.M."/>
            <person name="Frickenhaus S."/>
            <person name="Gonzalez K."/>
            <person name="Herman E.K."/>
            <person name="Lin Y.C."/>
            <person name="Napier J."/>
            <person name="Ogata H."/>
            <person name="Sarno A.F."/>
            <person name="Shmutz J."/>
            <person name="Schroeder D."/>
            <person name="de Vargas C."/>
            <person name="Verret F."/>
            <person name="von Dassow P."/>
            <person name="Valentin K."/>
            <person name="Van de Peer Y."/>
            <person name="Wheeler G."/>
            <person name="Dacks J.B."/>
            <person name="Delwiche C.F."/>
            <person name="Dyhrman S.T."/>
            <person name="Glockner G."/>
            <person name="John U."/>
            <person name="Richards T."/>
            <person name="Worden A.Z."/>
            <person name="Zhang X."/>
            <person name="Grigoriev I.V."/>
            <person name="Allen A.E."/>
            <person name="Bidle K."/>
            <person name="Borodovsky M."/>
            <person name="Bowler C."/>
            <person name="Brownlee C."/>
            <person name="Cock J.M."/>
            <person name="Elias M."/>
            <person name="Gladyshev V.N."/>
            <person name="Groth M."/>
            <person name="Guda C."/>
            <person name="Hadaegh A."/>
            <person name="Iglesias-Rodriguez M.D."/>
            <person name="Jenkins J."/>
            <person name="Jones B.M."/>
            <person name="Lawson T."/>
            <person name="Leese F."/>
            <person name="Lindquist E."/>
            <person name="Lobanov A."/>
            <person name="Lomsadze A."/>
            <person name="Malik S.B."/>
            <person name="Marsh M.E."/>
            <person name="Mackinder L."/>
            <person name="Mock T."/>
            <person name="Mueller-Roeber B."/>
            <person name="Pagarete A."/>
            <person name="Parker M."/>
            <person name="Probert I."/>
            <person name="Quesneville H."/>
            <person name="Raines C."/>
            <person name="Rensing S.A."/>
            <person name="Riano-Pachon D.M."/>
            <person name="Richier S."/>
            <person name="Rokitta S."/>
            <person name="Shiraiwa Y."/>
            <person name="Soanes D.M."/>
            <person name="van der Giezen M."/>
            <person name="Wahlund T.M."/>
            <person name="Williams B."/>
            <person name="Wilson W."/>
            <person name="Wolfe G."/>
            <person name="Wurch L.L."/>
        </authorList>
    </citation>
    <scope>NUCLEOTIDE SEQUENCE</scope>
</reference>
<sequence length="301" mass="33595">MNVRKVTLALLSGLAGAQNACGTAGVNCGEAEALQTGIAQQWSGFGTPVKLGTWSRPQRCPPETDFGRLEDLLPQKHFRGPLSGPASYFKRVPPHYLGHHANFSKCERSVYIDVGAREFDSKEGMLSTFAVYPQLLGFDEFYAFEAASGFYKLPPQPDLVRRLQRQGMSAARAASFARRHFFLQAFIGARSNPSTTPPTLGFSDLLKTMLGLQPADAVVVKMDVEGYEYDIVRTLLADGTHALIDEILLEVHYGHPAMMRRFNWCRMPKPGWQFWCSYSLQNATAMYRALRDAGVYAHHWP</sequence>
<evidence type="ECO:0000313" key="3">
    <source>
        <dbReference type="Proteomes" id="UP000013827"/>
    </source>
</evidence>
<dbReference type="RefSeq" id="XP_005765736.1">
    <property type="nucleotide sequence ID" value="XM_005765679.1"/>
</dbReference>
<organism evidence="2 3">
    <name type="scientific">Emiliania huxleyi (strain CCMP1516)</name>
    <dbReference type="NCBI Taxonomy" id="280463"/>
    <lineage>
        <taxon>Eukaryota</taxon>
        <taxon>Haptista</taxon>
        <taxon>Haptophyta</taxon>
        <taxon>Prymnesiophyceae</taxon>
        <taxon>Isochrysidales</taxon>
        <taxon>Noelaerhabdaceae</taxon>
        <taxon>Emiliania</taxon>
    </lineage>
</organism>
<dbReference type="Proteomes" id="UP000013827">
    <property type="component" value="Unassembled WGS sequence"/>
</dbReference>
<keyword evidence="3" id="KW-1185">Reference proteome</keyword>
<dbReference type="PANTHER" id="PTHR44843">
    <property type="entry name" value="METHYLTRANSFERASE"/>
    <property type="match status" value="1"/>
</dbReference>
<reference evidence="2" key="2">
    <citation type="submission" date="2024-10" db="UniProtKB">
        <authorList>
            <consortium name="EnsemblProtists"/>
        </authorList>
    </citation>
    <scope>IDENTIFICATION</scope>
</reference>
<dbReference type="AlphaFoldDB" id="A0A0D3IPX2"/>
<dbReference type="PANTHER" id="PTHR44843:SF14">
    <property type="entry name" value="METHYLTRANSFERASE TYPE 11 DOMAIN-CONTAINING PROTEIN"/>
    <property type="match status" value="1"/>
</dbReference>
<dbReference type="PaxDb" id="2903-EOD13307"/>
<dbReference type="KEGG" id="ehx:EMIHUDRAFT_256887"/>
<dbReference type="HOGENOM" id="CLU_1113800_0_0_1"/>
<protein>
    <recommendedName>
        <fullName evidence="4">Methyltransferase FkbM domain-containing protein</fullName>
    </recommendedName>
</protein>
<accession>A0A0D3IPX2</accession>
<evidence type="ECO:0000313" key="2">
    <source>
        <dbReference type="EnsemblProtists" id="EOD13307"/>
    </source>
</evidence>
<feature type="chain" id="PRO_5044229100" description="Methyltransferase FkbM domain-containing protein" evidence="1">
    <location>
        <begin position="18"/>
        <end position="301"/>
    </location>
</feature>
<name>A0A0D3IPX2_EMIH1</name>
<evidence type="ECO:0000256" key="1">
    <source>
        <dbReference type="SAM" id="SignalP"/>
    </source>
</evidence>
<proteinExistence type="predicted"/>
<keyword evidence="1" id="KW-0732">Signal</keyword>